<evidence type="ECO:0000313" key="3">
    <source>
        <dbReference type="Proteomes" id="UP000027195"/>
    </source>
</evidence>
<sequence>MDMQARIPTYTQGDSDNGVCAVLNEKSKEIIHGFINDLSIATEEYVKYAQGALQFDIDQSTTIPHSKVRAQLLLRTMLDCAPMCGGDRGTRYAACAIVSTRRDVNTLIGLASDWLKFLLWPFKIAYRAKTDPDDESNWLHYSNDSEDTIESAATDCPSFTEKLEAREDLKCAILVNICHRRLCSPAHPERGRGILEGTHIVRAPIIHCPDTDHPLKRRPFDATLEILQCYADIPEAMMAQLDQLTDAPENGILMDSNMHTSFDAFWFCLMETDVPHRYDVKWLSEPHWVIEFRGPKGPIDFTDHSHRGIPLPNPKLIAIHAAIAHVLEFSGAGEYIDNILDASELDEFANSSGGPEASDPMDFDLEGSLMAFAEMNLHVLPVGGPAALVN</sequence>
<proteinExistence type="predicted"/>
<reference evidence="3" key="1">
    <citation type="journal article" date="2014" name="Proc. Natl. Acad. Sci. U.S.A.">
        <title>Extensive sampling of basidiomycete genomes demonstrates inadequacy of the white-rot/brown-rot paradigm for wood decay fungi.</title>
        <authorList>
            <person name="Riley R."/>
            <person name="Salamov A.A."/>
            <person name="Brown D.W."/>
            <person name="Nagy L.G."/>
            <person name="Floudas D."/>
            <person name="Held B.W."/>
            <person name="Levasseur A."/>
            <person name="Lombard V."/>
            <person name="Morin E."/>
            <person name="Otillar R."/>
            <person name="Lindquist E.A."/>
            <person name="Sun H."/>
            <person name="LaButti K.M."/>
            <person name="Schmutz J."/>
            <person name="Jabbour D."/>
            <person name="Luo H."/>
            <person name="Baker S.E."/>
            <person name="Pisabarro A.G."/>
            <person name="Walton J.D."/>
            <person name="Blanchette R.A."/>
            <person name="Henrissat B."/>
            <person name="Martin F."/>
            <person name="Cullen D."/>
            <person name="Hibbett D.S."/>
            <person name="Grigoriev I.V."/>
        </authorList>
    </citation>
    <scope>NUCLEOTIDE SEQUENCE [LARGE SCALE GENOMIC DNA]</scope>
    <source>
        <strain evidence="3">FD-172 SS1</strain>
    </source>
</reference>
<keyword evidence="3" id="KW-1185">Reference proteome</keyword>
<evidence type="ECO:0000313" key="2">
    <source>
        <dbReference type="EMBL" id="KDQ15328.1"/>
    </source>
</evidence>
<evidence type="ECO:0000259" key="1">
    <source>
        <dbReference type="Pfam" id="PF13391"/>
    </source>
</evidence>
<name>A0A067MHW7_BOTB1</name>
<gene>
    <name evidence="2" type="ORF">BOTBODRAFT_54884</name>
</gene>
<dbReference type="EMBL" id="KL198033">
    <property type="protein sequence ID" value="KDQ15328.1"/>
    <property type="molecule type" value="Genomic_DNA"/>
</dbReference>
<feature type="domain" description="HNH nuclease" evidence="1">
    <location>
        <begin position="192"/>
        <end position="269"/>
    </location>
</feature>
<organism evidence="2 3">
    <name type="scientific">Botryobasidium botryosum (strain FD-172 SS1)</name>
    <dbReference type="NCBI Taxonomy" id="930990"/>
    <lineage>
        <taxon>Eukaryota</taxon>
        <taxon>Fungi</taxon>
        <taxon>Dikarya</taxon>
        <taxon>Basidiomycota</taxon>
        <taxon>Agaricomycotina</taxon>
        <taxon>Agaricomycetes</taxon>
        <taxon>Cantharellales</taxon>
        <taxon>Botryobasidiaceae</taxon>
        <taxon>Botryobasidium</taxon>
    </lineage>
</organism>
<dbReference type="InterPro" id="IPR003615">
    <property type="entry name" value="HNH_nuc"/>
</dbReference>
<accession>A0A067MHW7</accession>
<protein>
    <recommendedName>
        <fullName evidence="1">HNH nuclease domain-containing protein</fullName>
    </recommendedName>
</protein>
<dbReference type="OrthoDB" id="3163863at2759"/>
<dbReference type="InParanoid" id="A0A067MHW7"/>
<dbReference type="Pfam" id="PF13391">
    <property type="entry name" value="HNH_2"/>
    <property type="match status" value="1"/>
</dbReference>
<dbReference type="AlphaFoldDB" id="A0A067MHW7"/>
<dbReference type="STRING" id="930990.A0A067MHW7"/>
<dbReference type="HOGENOM" id="CLU_727962_0_0_1"/>
<dbReference type="Proteomes" id="UP000027195">
    <property type="component" value="Unassembled WGS sequence"/>
</dbReference>